<sequence length="49" mass="5557">MLRIADAAARVVWWVDLERVDARDELEPERSILAGEVRLAQGELELAQP</sequence>
<dbReference type="RefSeq" id="WP_153258278.1">
    <property type="nucleotide sequence ID" value="NZ_JMCC02000023.1"/>
</dbReference>
<protein>
    <submittedName>
        <fullName evidence="1">Uncharacterized protein</fullName>
    </submittedName>
</protein>
<accession>A0A0C2A236</accession>
<reference evidence="1 2" key="1">
    <citation type="submission" date="2014-12" db="EMBL/GenBank/DDBJ databases">
        <title>Genome assembly of Enhygromyxa salina DSM 15201.</title>
        <authorList>
            <person name="Sharma G."/>
            <person name="Subramanian S."/>
        </authorList>
    </citation>
    <scope>NUCLEOTIDE SEQUENCE [LARGE SCALE GENOMIC DNA]</scope>
    <source>
        <strain evidence="1 2">DSM 15201</strain>
    </source>
</reference>
<dbReference type="Proteomes" id="UP000031599">
    <property type="component" value="Unassembled WGS sequence"/>
</dbReference>
<organism evidence="1 2">
    <name type="scientific">Enhygromyxa salina</name>
    <dbReference type="NCBI Taxonomy" id="215803"/>
    <lineage>
        <taxon>Bacteria</taxon>
        <taxon>Pseudomonadati</taxon>
        <taxon>Myxococcota</taxon>
        <taxon>Polyangia</taxon>
        <taxon>Nannocystales</taxon>
        <taxon>Nannocystaceae</taxon>
        <taxon>Enhygromyxa</taxon>
    </lineage>
</organism>
<name>A0A0C2A236_9BACT</name>
<comment type="caution">
    <text evidence="1">The sequence shown here is derived from an EMBL/GenBank/DDBJ whole genome shotgun (WGS) entry which is preliminary data.</text>
</comment>
<proteinExistence type="predicted"/>
<evidence type="ECO:0000313" key="1">
    <source>
        <dbReference type="EMBL" id="KIG17468.1"/>
    </source>
</evidence>
<dbReference type="EMBL" id="JMCC02000023">
    <property type="protein sequence ID" value="KIG17468.1"/>
    <property type="molecule type" value="Genomic_DNA"/>
</dbReference>
<evidence type="ECO:0000313" key="2">
    <source>
        <dbReference type="Proteomes" id="UP000031599"/>
    </source>
</evidence>
<dbReference type="AlphaFoldDB" id="A0A0C2A236"/>
<gene>
    <name evidence="1" type="ORF">DB30_03169</name>
</gene>